<dbReference type="PANTHER" id="PTHR32322">
    <property type="entry name" value="INNER MEMBRANE TRANSPORTER"/>
    <property type="match status" value="1"/>
</dbReference>
<dbReference type="GO" id="GO:0016020">
    <property type="term" value="C:membrane"/>
    <property type="evidence" value="ECO:0007669"/>
    <property type="project" value="UniProtKB-SubCell"/>
</dbReference>
<dbReference type="InterPro" id="IPR000620">
    <property type="entry name" value="EamA_dom"/>
</dbReference>
<dbReference type="Pfam" id="PF00892">
    <property type="entry name" value="EamA"/>
    <property type="match status" value="2"/>
</dbReference>
<proteinExistence type="predicted"/>
<keyword evidence="3 5" id="KW-1133">Transmembrane helix</keyword>
<evidence type="ECO:0000256" key="4">
    <source>
        <dbReference type="ARBA" id="ARBA00023136"/>
    </source>
</evidence>
<dbReference type="AlphaFoldDB" id="A0A6J6KTQ4"/>
<gene>
    <name evidence="7" type="ORF">UFOPK2171_00304</name>
    <name evidence="8" type="ORF">UFOPK2237_00553</name>
</gene>
<evidence type="ECO:0000313" key="7">
    <source>
        <dbReference type="EMBL" id="CAB4644521.1"/>
    </source>
</evidence>
<feature type="transmembrane region" description="Helical" evidence="5">
    <location>
        <begin position="65"/>
        <end position="88"/>
    </location>
</feature>
<evidence type="ECO:0000313" key="8">
    <source>
        <dbReference type="EMBL" id="CAB4651614.1"/>
    </source>
</evidence>
<evidence type="ECO:0000256" key="3">
    <source>
        <dbReference type="ARBA" id="ARBA00022989"/>
    </source>
</evidence>
<reference evidence="8" key="1">
    <citation type="submission" date="2020-05" db="EMBL/GenBank/DDBJ databases">
        <authorList>
            <person name="Chiriac C."/>
            <person name="Salcher M."/>
            <person name="Ghai R."/>
            <person name="Kavagutti S V."/>
        </authorList>
    </citation>
    <scope>NUCLEOTIDE SEQUENCE</scope>
</reference>
<evidence type="ECO:0000256" key="5">
    <source>
        <dbReference type="SAM" id="Phobius"/>
    </source>
</evidence>
<organism evidence="8">
    <name type="scientific">freshwater metagenome</name>
    <dbReference type="NCBI Taxonomy" id="449393"/>
    <lineage>
        <taxon>unclassified sequences</taxon>
        <taxon>metagenomes</taxon>
        <taxon>ecological metagenomes</taxon>
    </lineage>
</organism>
<keyword evidence="4 5" id="KW-0472">Membrane</keyword>
<dbReference type="SUPFAM" id="SSF103481">
    <property type="entry name" value="Multidrug resistance efflux transporter EmrE"/>
    <property type="match status" value="2"/>
</dbReference>
<feature type="domain" description="EamA" evidence="6">
    <location>
        <begin position="150"/>
        <end position="285"/>
    </location>
</feature>
<feature type="transmembrane region" description="Helical" evidence="5">
    <location>
        <begin position="94"/>
        <end position="115"/>
    </location>
</feature>
<evidence type="ECO:0000256" key="1">
    <source>
        <dbReference type="ARBA" id="ARBA00004141"/>
    </source>
</evidence>
<keyword evidence="2 5" id="KW-0812">Transmembrane</keyword>
<feature type="transmembrane region" description="Helical" evidence="5">
    <location>
        <begin position="122"/>
        <end position="140"/>
    </location>
</feature>
<feature type="transmembrane region" description="Helical" evidence="5">
    <location>
        <begin position="181"/>
        <end position="203"/>
    </location>
</feature>
<name>A0A6J6KTQ4_9ZZZZ</name>
<feature type="domain" description="EamA" evidence="6">
    <location>
        <begin position="6"/>
        <end position="136"/>
    </location>
</feature>
<feature type="transmembrane region" description="Helical" evidence="5">
    <location>
        <begin position="35"/>
        <end position="53"/>
    </location>
</feature>
<evidence type="ECO:0000259" key="6">
    <source>
        <dbReference type="Pfam" id="PF00892"/>
    </source>
</evidence>
<dbReference type="EMBL" id="CAEZWD010000021">
    <property type="protein sequence ID" value="CAB4644521.1"/>
    <property type="molecule type" value="Genomic_DNA"/>
</dbReference>
<comment type="subcellular location">
    <subcellularLocation>
        <location evidence="1">Membrane</location>
        <topology evidence="1">Multi-pass membrane protein</topology>
    </subcellularLocation>
</comment>
<feature type="transmembrane region" description="Helical" evidence="5">
    <location>
        <begin position="7"/>
        <end position="29"/>
    </location>
</feature>
<protein>
    <submittedName>
        <fullName evidence="8">Unannotated protein</fullName>
    </submittedName>
</protein>
<dbReference type="EMBL" id="CAEZWI010000051">
    <property type="protein sequence ID" value="CAB4651614.1"/>
    <property type="molecule type" value="Genomic_DNA"/>
</dbReference>
<evidence type="ECO:0000256" key="2">
    <source>
        <dbReference type="ARBA" id="ARBA00022692"/>
    </source>
</evidence>
<feature type="transmembrane region" description="Helical" evidence="5">
    <location>
        <begin position="215"/>
        <end position="234"/>
    </location>
</feature>
<sequence>MPKNIRGLSYAFLGVLIFSFTLPMVKLALPGFSPWTLTFGRAALAGLLAAILLKRARVKFPEKKLIGPLLITAGGIVIGWPILTTLALTETTSAHAAVITAGLPLATAVLAVFRLHEKVPKAFWAAALVGTFTLVIYAWLNGGQEGSSLKADLFLVGAVVAAAIGYAEGAILSKVMPGWQVVSWCVVLTLPLTMPYFLISLWLGRETHSITSVSLLAFLFTAFGSMYFGFFAWYRGLSELGVARGSQVQLVQSLLTLLWSALLLGEIVTGKTLVAASVVVVCVAITQKVRLVSRVEVN</sequence>
<accession>A0A6J6KTQ4</accession>
<dbReference type="InterPro" id="IPR050638">
    <property type="entry name" value="AA-Vitamin_Transporters"/>
</dbReference>
<dbReference type="InterPro" id="IPR037185">
    <property type="entry name" value="EmrE-like"/>
</dbReference>
<dbReference type="PANTHER" id="PTHR32322:SF2">
    <property type="entry name" value="EAMA DOMAIN-CONTAINING PROTEIN"/>
    <property type="match status" value="1"/>
</dbReference>